<dbReference type="CDD" id="cd14014">
    <property type="entry name" value="STKc_PknB_like"/>
    <property type="match status" value="1"/>
</dbReference>
<keyword evidence="5 8" id="KW-0418">Kinase</keyword>
<dbReference type="Pfam" id="PF00069">
    <property type="entry name" value="Pkinase"/>
    <property type="match status" value="1"/>
</dbReference>
<sequence>MVAEWRVAGFDEVRELGRGAQGRVVLARHAVRGTPVAIKYLAAGAPEAAREMFRREARLLGQVRDPHVARLYRLVESEQGLAIVMEAVDGVSFKEILGRYGTLEPEAALAVLKGSLRGLAAAHAAGVVHRDYKPANVIVPADGNSKLIDFGVATLDGAASRSGTPVYMAPEQWRGEPASPATDVYAATCVFYESVTGERPYTGDVRDGHLNRPVPVERVPGVLRPLVERGMAKDPAGRPAGAAAFVGELEELARGAYGADWESRGVRALAGSAVALAALFPLAAGLAPGAAAGGAGGSGVLAVLGTKAGIAVAGAAVVGATAAGGYGVYAATRPDAPRKRPAAVSSAPPAAPLVFGKFRTAGPIGWKVKRLRDWSREDKALTGSYRVDLAPTCPAAAKDRQLTDFQDKYEYTTQCAGFAVLGNDWIRPSENRSIQSYDPKYPFIPGTDPSHVCPPAPAKYHQLAVTPGSEYKRLKNELRPVGAHQAQYFEWRLVCADNQNRPAVSFVQRLWYLPDSKILIVDEWNTPGLDEILKKAAWT</sequence>
<organism evidence="8 9">
    <name type="scientific">Actinomadura macrotermitis</name>
    <dbReference type="NCBI Taxonomy" id="2585200"/>
    <lineage>
        <taxon>Bacteria</taxon>
        <taxon>Bacillati</taxon>
        <taxon>Actinomycetota</taxon>
        <taxon>Actinomycetes</taxon>
        <taxon>Streptosporangiales</taxon>
        <taxon>Thermomonosporaceae</taxon>
        <taxon>Actinomadura</taxon>
    </lineage>
</organism>
<evidence type="ECO:0000256" key="6">
    <source>
        <dbReference type="ARBA" id="ARBA00022840"/>
    </source>
</evidence>
<dbReference type="EC" id="2.7.11.1" evidence="1"/>
<name>A0A7K0C2W4_9ACTN</name>
<accession>A0A7K0C2W4</accession>
<evidence type="ECO:0000259" key="7">
    <source>
        <dbReference type="PROSITE" id="PS50011"/>
    </source>
</evidence>
<comment type="caution">
    <text evidence="8">The sequence shown here is derived from an EMBL/GenBank/DDBJ whole genome shotgun (WGS) entry which is preliminary data.</text>
</comment>
<dbReference type="SUPFAM" id="SSF56112">
    <property type="entry name" value="Protein kinase-like (PK-like)"/>
    <property type="match status" value="1"/>
</dbReference>
<keyword evidence="3 8" id="KW-0808">Transferase</keyword>
<dbReference type="GO" id="GO:0004674">
    <property type="term" value="F:protein serine/threonine kinase activity"/>
    <property type="evidence" value="ECO:0007669"/>
    <property type="project" value="UniProtKB-KW"/>
</dbReference>
<dbReference type="EMBL" id="WEGH01000004">
    <property type="protein sequence ID" value="MQY07763.1"/>
    <property type="molecule type" value="Genomic_DNA"/>
</dbReference>
<dbReference type="PROSITE" id="PS00108">
    <property type="entry name" value="PROTEIN_KINASE_ST"/>
    <property type="match status" value="1"/>
</dbReference>
<reference evidence="8 9" key="1">
    <citation type="submission" date="2019-10" db="EMBL/GenBank/DDBJ databases">
        <title>Actinomadura rubteroloni sp. nov. and Actinomadura macrotermitis sp. nov., isolated from the gut of fungus growing-termite Macrotermes natalensis.</title>
        <authorList>
            <person name="Benndorf R."/>
            <person name="Martin K."/>
            <person name="Kuefner M."/>
            <person name="De Beer W."/>
            <person name="Kaster A.-K."/>
            <person name="Vollmers J."/>
            <person name="Poulsen M."/>
            <person name="Beemelmanns C."/>
        </authorList>
    </citation>
    <scope>NUCLEOTIDE SEQUENCE [LARGE SCALE GENOMIC DNA]</scope>
    <source>
        <strain evidence="8 9">RB68</strain>
    </source>
</reference>
<dbReference type="InterPro" id="IPR008271">
    <property type="entry name" value="Ser/Thr_kinase_AS"/>
</dbReference>
<proteinExistence type="predicted"/>
<dbReference type="PROSITE" id="PS50011">
    <property type="entry name" value="PROTEIN_KINASE_DOM"/>
    <property type="match status" value="1"/>
</dbReference>
<evidence type="ECO:0000256" key="4">
    <source>
        <dbReference type="ARBA" id="ARBA00022741"/>
    </source>
</evidence>
<dbReference type="GO" id="GO:0005524">
    <property type="term" value="F:ATP binding"/>
    <property type="evidence" value="ECO:0007669"/>
    <property type="project" value="UniProtKB-KW"/>
</dbReference>
<feature type="domain" description="Protein kinase" evidence="7">
    <location>
        <begin position="10"/>
        <end position="252"/>
    </location>
</feature>
<evidence type="ECO:0000256" key="2">
    <source>
        <dbReference type="ARBA" id="ARBA00022527"/>
    </source>
</evidence>
<dbReference type="Gene3D" id="1.10.510.10">
    <property type="entry name" value="Transferase(Phosphotransferase) domain 1"/>
    <property type="match status" value="1"/>
</dbReference>
<evidence type="ECO:0000313" key="9">
    <source>
        <dbReference type="Proteomes" id="UP000487268"/>
    </source>
</evidence>
<evidence type="ECO:0000256" key="5">
    <source>
        <dbReference type="ARBA" id="ARBA00022777"/>
    </source>
</evidence>
<keyword evidence="6" id="KW-0067">ATP-binding</keyword>
<dbReference type="PANTHER" id="PTHR43289">
    <property type="entry name" value="MITOGEN-ACTIVATED PROTEIN KINASE KINASE KINASE 20-RELATED"/>
    <property type="match status" value="1"/>
</dbReference>
<dbReference type="InterPro" id="IPR000719">
    <property type="entry name" value="Prot_kinase_dom"/>
</dbReference>
<gene>
    <name evidence="8" type="primary">pknD_50</name>
    <name evidence="8" type="ORF">ACRB68_58650</name>
</gene>
<keyword evidence="9" id="KW-1185">Reference proteome</keyword>
<keyword evidence="2" id="KW-0723">Serine/threonine-protein kinase</keyword>
<dbReference type="InterPro" id="IPR011009">
    <property type="entry name" value="Kinase-like_dom_sf"/>
</dbReference>
<keyword evidence="4" id="KW-0547">Nucleotide-binding</keyword>
<dbReference type="AlphaFoldDB" id="A0A7K0C2W4"/>
<evidence type="ECO:0000256" key="3">
    <source>
        <dbReference type="ARBA" id="ARBA00022679"/>
    </source>
</evidence>
<evidence type="ECO:0000256" key="1">
    <source>
        <dbReference type="ARBA" id="ARBA00012513"/>
    </source>
</evidence>
<protein>
    <recommendedName>
        <fullName evidence="1">non-specific serine/threonine protein kinase</fullName>
        <ecNumber evidence="1">2.7.11.1</ecNumber>
    </recommendedName>
</protein>
<dbReference type="Proteomes" id="UP000487268">
    <property type="component" value="Unassembled WGS sequence"/>
</dbReference>
<evidence type="ECO:0000313" key="8">
    <source>
        <dbReference type="EMBL" id="MQY07763.1"/>
    </source>
</evidence>
<dbReference type="PANTHER" id="PTHR43289:SF6">
    <property type="entry name" value="SERINE_THREONINE-PROTEIN KINASE NEKL-3"/>
    <property type="match status" value="1"/>
</dbReference>